<dbReference type="Proteomes" id="UP000251717">
    <property type="component" value="Unassembled WGS sequence"/>
</dbReference>
<reference evidence="1 2" key="1">
    <citation type="submission" date="2017-03" db="EMBL/GenBank/DDBJ databases">
        <title>Genome sequence of Methanobrevibacter thaueri.</title>
        <authorList>
            <person name="Poehlein A."/>
            <person name="Seedorf H."/>
            <person name="Daniel R."/>
        </authorList>
    </citation>
    <scope>NUCLEOTIDE SEQUENCE [LARGE SCALE GENOMIC DNA]</scope>
    <source>
        <strain evidence="1 2">DSM 11995</strain>
    </source>
</reference>
<comment type="caution">
    <text evidence="1">The sequence shown here is derived from an EMBL/GenBank/DDBJ whole genome shotgun (WGS) entry which is preliminary data.</text>
</comment>
<name>A0A315XN25_9EURY</name>
<dbReference type="EMBL" id="MZGS01000017">
    <property type="protein sequence ID" value="PWB87736.1"/>
    <property type="molecule type" value="Genomic_DNA"/>
</dbReference>
<dbReference type="RefSeq" id="WP_116591675.1">
    <property type="nucleotide sequence ID" value="NZ_MZGS01000017.1"/>
</dbReference>
<accession>A0A315XN25</accession>
<dbReference type="AlphaFoldDB" id="A0A315XN25"/>
<sequence>MSDKTLYDFENENMDDYELIERKAFRKAVELNDKLIDAKTILEEITYDWDEYIKFLEDERISKYCEFKCQETIDFDEELLNAIAQTLKQSLNNTNKAIAYNSKKIKINRVIDG</sequence>
<keyword evidence="2" id="KW-1185">Reference proteome</keyword>
<evidence type="ECO:0000313" key="1">
    <source>
        <dbReference type="EMBL" id="PWB87736.1"/>
    </source>
</evidence>
<evidence type="ECO:0000313" key="2">
    <source>
        <dbReference type="Proteomes" id="UP000251717"/>
    </source>
</evidence>
<protein>
    <submittedName>
        <fullName evidence="1">Uncharacterized protein</fullName>
    </submittedName>
</protein>
<gene>
    <name evidence="1" type="ORF">MBBTH_07050</name>
</gene>
<proteinExistence type="predicted"/>
<organism evidence="1 2">
    <name type="scientific">Methanobrevibacter thaueri</name>
    <dbReference type="NCBI Taxonomy" id="190975"/>
    <lineage>
        <taxon>Archaea</taxon>
        <taxon>Methanobacteriati</taxon>
        <taxon>Methanobacteriota</taxon>
        <taxon>Methanomada group</taxon>
        <taxon>Methanobacteria</taxon>
        <taxon>Methanobacteriales</taxon>
        <taxon>Methanobacteriaceae</taxon>
        <taxon>Methanobrevibacter</taxon>
    </lineage>
</organism>